<dbReference type="PANTHER" id="PTHR33546:SF1">
    <property type="entry name" value="LARGE, MULTIFUNCTIONAL SECRETED PROTEIN"/>
    <property type="match status" value="1"/>
</dbReference>
<dbReference type="SUPFAM" id="SSF101898">
    <property type="entry name" value="NHL repeat"/>
    <property type="match status" value="1"/>
</dbReference>
<reference evidence="4" key="1">
    <citation type="journal article" date="2019" name="Int. J. Syst. Evol. Microbiol.">
        <title>The Global Catalogue of Microorganisms (GCM) 10K type strain sequencing project: providing services to taxonomists for standard genome sequencing and annotation.</title>
        <authorList>
            <consortium name="The Broad Institute Genomics Platform"/>
            <consortium name="The Broad Institute Genome Sequencing Center for Infectious Disease"/>
            <person name="Wu L."/>
            <person name="Ma J."/>
        </authorList>
    </citation>
    <scope>NUCLEOTIDE SEQUENCE [LARGE SCALE GENOMIC DNA]</scope>
    <source>
        <strain evidence="4">CGMCC 4.7106</strain>
    </source>
</reference>
<evidence type="ECO:0000313" key="4">
    <source>
        <dbReference type="Proteomes" id="UP001597375"/>
    </source>
</evidence>
<gene>
    <name evidence="3" type="ORF">ACFSSA_05700</name>
</gene>
<dbReference type="InterPro" id="IPR011042">
    <property type="entry name" value="6-blade_b-propeller_TolB-like"/>
</dbReference>
<dbReference type="Proteomes" id="UP001597375">
    <property type="component" value="Unassembled WGS sequence"/>
</dbReference>
<dbReference type="Gene3D" id="2.120.10.30">
    <property type="entry name" value="TolB, C-terminal domain"/>
    <property type="match status" value="1"/>
</dbReference>
<dbReference type="InterPro" id="IPR055557">
    <property type="entry name" value="DUF7133"/>
</dbReference>
<feature type="domain" description="DUF7133" evidence="2">
    <location>
        <begin position="278"/>
        <end position="532"/>
    </location>
</feature>
<evidence type="ECO:0000256" key="1">
    <source>
        <dbReference type="SAM" id="SignalP"/>
    </source>
</evidence>
<dbReference type="RefSeq" id="WP_386819140.1">
    <property type="nucleotide sequence ID" value="NZ_JBHUIT010000003.1"/>
</dbReference>
<sequence length="700" mass="78311">MIRFSVLASLSLSSLLLGLHLSAAEKSGNFQMGEGNELIVQNGIILREVPAPENGQLPMIAVGQANGHHFLFDPNKMTLEGTWSGQFGRVDQAGNFVPSNEKMKGFSLDRAPWTFGEKPRYEAKSTFIGADVREGKVVFSYKLEVPEADMSWDIEESPEFVTEQLQRIHFKINPSRQNDEYLNYWLHQTDFRRVTTDGQQNQRNLLKNLLPNQRSFTISFLRNKDTPTIPNGYSVDTIEIPSIVEPFRFEPTDFDFAEDGTLYVSTRTGGIWARKDGKWKLFADGLDEVNGIRSAPDGSGVYVMQKPELTLLKDTDGNGVADVYQTVEDRFRFTGQYHEFAYGPRINSAGEMFFSLGLNAGGAFSVAPDGYPNQMTSPLGYRGWVMKHSPDGSVTPFASGLRSPAGIGMNSKDELFVTDNQGDWIASSYLSHVEEGDFLGHPASYWDMPEYGLTPRVMDFRSVNEKIESVPPLDLDKFAKIRKRPAVFLAHGDLTNSPGHPSFAPKTGFGPFADQAFIADIAHRNITRVALEKVAGAYQGAAFPFIRPLGSAAYSTAFDPEGNLWVGSVGRGWVAGDPLIEVIRFDETQTPFEMHHISLTKDGFDIHFTEALSEELPKVEDISINHYQFEYWDEYGSEPINESLVGITGLQVSKDRKVLSVKLPLEKEFIYQIQLPELESKSGQTLENNYAYYTLNRLQP</sequence>
<dbReference type="EMBL" id="JBHUIT010000003">
    <property type="protein sequence ID" value="MFD2256159.1"/>
    <property type="molecule type" value="Genomic_DNA"/>
</dbReference>
<keyword evidence="1" id="KW-0732">Signal</keyword>
<name>A0ABW5D610_9BACT</name>
<evidence type="ECO:0000259" key="2">
    <source>
        <dbReference type="Pfam" id="PF23500"/>
    </source>
</evidence>
<dbReference type="PANTHER" id="PTHR33546">
    <property type="entry name" value="LARGE, MULTIFUNCTIONAL SECRETED PROTEIN-RELATED"/>
    <property type="match status" value="1"/>
</dbReference>
<proteinExistence type="predicted"/>
<organism evidence="3 4">
    <name type="scientific">Luteolibacter algae</name>
    <dbReference type="NCBI Taxonomy" id="454151"/>
    <lineage>
        <taxon>Bacteria</taxon>
        <taxon>Pseudomonadati</taxon>
        <taxon>Verrucomicrobiota</taxon>
        <taxon>Verrucomicrobiia</taxon>
        <taxon>Verrucomicrobiales</taxon>
        <taxon>Verrucomicrobiaceae</taxon>
        <taxon>Luteolibacter</taxon>
    </lineage>
</organism>
<dbReference type="Pfam" id="PF23500">
    <property type="entry name" value="DUF7133"/>
    <property type="match status" value="1"/>
</dbReference>
<comment type="caution">
    <text evidence="3">The sequence shown here is derived from an EMBL/GenBank/DDBJ whole genome shotgun (WGS) entry which is preliminary data.</text>
</comment>
<feature type="chain" id="PRO_5046008500" description="DUF7133 domain-containing protein" evidence="1">
    <location>
        <begin position="24"/>
        <end position="700"/>
    </location>
</feature>
<evidence type="ECO:0000313" key="3">
    <source>
        <dbReference type="EMBL" id="MFD2256159.1"/>
    </source>
</evidence>
<feature type="signal peptide" evidence="1">
    <location>
        <begin position="1"/>
        <end position="23"/>
    </location>
</feature>
<protein>
    <recommendedName>
        <fullName evidence="2">DUF7133 domain-containing protein</fullName>
    </recommendedName>
</protein>
<keyword evidence="4" id="KW-1185">Reference proteome</keyword>
<accession>A0ABW5D610</accession>